<reference evidence="1" key="1">
    <citation type="submission" date="2016-05" db="EMBL/GenBank/DDBJ databases">
        <authorList>
            <person name="Lavstsen T."/>
            <person name="Jespersen J.S."/>
        </authorList>
    </citation>
    <scope>NUCLEOTIDE SEQUENCE</scope>
    <source>
        <tissue evidence="1">Brain</tissue>
    </source>
</reference>
<gene>
    <name evidence="1" type="primary">Nfu_g_1_005930</name>
</gene>
<protein>
    <submittedName>
        <fullName evidence="1">Uncharacterized protein</fullName>
    </submittedName>
</protein>
<sequence>MDEARQNLSCTVTPDVKFSNVLLSEYTQTPDAVRQPIKPLGTAVFVNGLPPAVGHRSTVANSFLEPHGLVRGTGVGKRAQAKMGRAWFCSAHSEVNTDVQRFSVILLFLCLYFSQGVKTPPMTSRFEINNNFSATFHLNNSLEPTVSLSDNQVVLNPLVPNAFSLSSMLGAGHHSGMGAADTTSLCLISQMARFDLTPATRRSLSNSFSEPIGPTLPDLWTSAHRLFQHDSSDTVYLLSNRAFESLRTVCYAFPVSQTWHKFEQQKGGGEPPPTALRASFSHFQFTTISDHNKVASDKLQPNFEQVNLGSDPTIKPSASLEFQTGPSGKFKQVSLWVRNTRYKKLDNQVAYVPAPTDTSKLVSLWVRNTKFKTITEQINSDRILFH</sequence>
<proteinExistence type="predicted"/>
<organism evidence="1">
    <name type="scientific">Nothobranchius rachovii</name>
    <name type="common">bluefin notho</name>
    <dbReference type="NCBI Taxonomy" id="451742"/>
    <lineage>
        <taxon>Eukaryota</taxon>
        <taxon>Metazoa</taxon>
        <taxon>Chordata</taxon>
        <taxon>Craniata</taxon>
        <taxon>Vertebrata</taxon>
        <taxon>Euteleostomi</taxon>
        <taxon>Actinopterygii</taxon>
        <taxon>Neopterygii</taxon>
        <taxon>Teleostei</taxon>
        <taxon>Neoteleostei</taxon>
        <taxon>Acanthomorphata</taxon>
        <taxon>Ovalentaria</taxon>
        <taxon>Atherinomorphae</taxon>
        <taxon>Cyprinodontiformes</taxon>
        <taxon>Nothobranchiidae</taxon>
        <taxon>Nothobranchius</taxon>
    </lineage>
</organism>
<name>A0A1A8RTU2_9TELE</name>
<evidence type="ECO:0000313" key="1">
    <source>
        <dbReference type="EMBL" id="SBS08813.1"/>
    </source>
</evidence>
<accession>A0A1A8RTU2</accession>
<dbReference type="AlphaFoldDB" id="A0A1A8RTU2"/>
<reference evidence="1" key="2">
    <citation type="submission" date="2016-06" db="EMBL/GenBank/DDBJ databases">
        <title>The genome of a short-lived fish provides insights into sex chromosome evolution and the genetic control of aging.</title>
        <authorList>
            <person name="Reichwald K."/>
            <person name="Felder M."/>
            <person name="Petzold A."/>
            <person name="Koch P."/>
            <person name="Groth M."/>
            <person name="Platzer M."/>
        </authorList>
    </citation>
    <scope>NUCLEOTIDE SEQUENCE</scope>
    <source>
        <tissue evidence="1">Brain</tissue>
    </source>
</reference>
<dbReference type="EMBL" id="HAEH01019167">
    <property type="protein sequence ID" value="SBS08813.1"/>
    <property type="molecule type" value="Transcribed_RNA"/>
</dbReference>